<dbReference type="AlphaFoldDB" id="A0AAW8CUD3"/>
<dbReference type="InterPro" id="IPR036271">
    <property type="entry name" value="Tet_transcr_reg_TetR-rel_C_sf"/>
</dbReference>
<dbReference type="PANTHER" id="PTHR47506">
    <property type="entry name" value="TRANSCRIPTIONAL REGULATORY PROTEIN"/>
    <property type="match status" value="1"/>
</dbReference>
<evidence type="ECO:0000256" key="2">
    <source>
        <dbReference type="ARBA" id="ARBA00023125"/>
    </source>
</evidence>
<dbReference type="SUPFAM" id="SSF48498">
    <property type="entry name" value="Tetracyclin repressor-like, C-terminal domain"/>
    <property type="match status" value="1"/>
</dbReference>
<accession>A0AAW8CUD3</accession>
<dbReference type="InterPro" id="IPR009057">
    <property type="entry name" value="Homeodomain-like_sf"/>
</dbReference>
<dbReference type="PROSITE" id="PS50977">
    <property type="entry name" value="HTH_TETR_2"/>
    <property type="match status" value="1"/>
</dbReference>
<evidence type="ECO:0000313" key="6">
    <source>
        <dbReference type="EMBL" id="MDP9891529.1"/>
    </source>
</evidence>
<dbReference type="EMBL" id="JAUSRD010000001">
    <property type="protein sequence ID" value="MDP9891529.1"/>
    <property type="molecule type" value="Genomic_DNA"/>
</dbReference>
<protein>
    <submittedName>
        <fullName evidence="6">AcrR family transcriptional regulator</fullName>
    </submittedName>
</protein>
<dbReference type="GO" id="GO:0003677">
    <property type="term" value="F:DNA binding"/>
    <property type="evidence" value="ECO:0007669"/>
    <property type="project" value="UniProtKB-UniRule"/>
</dbReference>
<proteinExistence type="predicted"/>
<evidence type="ECO:0000256" key="3">
    <source>
        <dbReference type="ARBA" id="ARBA00023163"/>
    </source>
</evidence>
<name>A0AAW8CUD3_9BURK</name>
<dbReference type="SUPFAM" id="SSF46689">
    <property type="entry name" value="Homeodomain-like"/>
    <property type="match status" value="1"/>
</dbReference>
<dbReference type="Proteomes" id="UP001242045">
    <property type="component" value="Unassembled WGS sequence"/>
</dbReference>
<evidence type="ECO:0000313" key="7">
    <source>
        <dbReference type="Proteomes" id="UP001242045"/>
    </source>
</evidence>
<reference evidence="6" key="1">
    <citation type="submission" date="2023-07" db="EMBL/GenBank/DDBJ databases">
        <title>Sorghum-associated microbial communities from plants grown in Nebraska, USA.</title>
        <authorList>
            <person name="Schachtman D."/>
        </authorList>
    </citation>
    <scope>NUCLEOTIDE SEQUENCE</scope>
    <source>
        <strain evidence="6">DS3754</strain>
    </source>
</reference>
<comment type="caution">
    <text evidence="6">The sequence shown here is derived from an EMBL/GenBank/DDBJ whole genome shotgun (WGS) entry which is preliminary data.</text>
</comment>
<dbReference type="PANTHER" id="PTHR47506:SF1">
    <property type="entry name" value="HTH-TYPE TRANSCRIPTIONAL REGULATOR YJDC"/>
    <property type="match status" value="1"/>
</dbReference>
<organism evidence="6 7">
    <name type="scientific">Variovorax boronicumulans</name>
    <dbReference type="NCBI Taxonomy" id="436515"/>
    <lineage>
        <taxon>Bacteria</taxon>
        <taxon>Pseudomonadati</taxon>
        <taxon>Pseudomonadota</taxon>
        <taxon>Betaproteobacteria</taxon>
        <taxon>Burkholderiales</taxon>
        <taxon>Comamonadaceae</taxon>
        <taxon>Variovorax</taxon>
    </lineage>
</organism>
<dbReference type="Pfam" id="PF00440">
    <property type="entry name" value="TetR_N"/>
    <property type="match status" value="1"/>
</dbReference>
<keyword evidence="2 4" id="KW-0238">DNA-binding</keyword>
<evidence type="ECO:0000256" key="4">
    <source>
        <dbReference type="PROSITE-ProRule" id="PRU00335"/>
    </source>
</evidence>
<evidence type="ECO:0000259" key="5">
    <source>
        <dbReference type="PROSITE" id="PS50977"/>
    </source>
</evidence>
<dbReference type="Gene3D" id="1.10.10.60">
    <property type="entry name" value="Homeodomain-like"/>
    <property type="match status" value="1"/>
</dbReference>
<dbReference type="InterPro" id="IPR001647">
    <property type="entry name" value="HTH_TetR"/>
</dbReference>
<dbReference type="InterPro" id="IPR011075">
    <property type="entry name" value="TetR_C"/>
</dbReference>
<dbReference type="Gene3D" id="1.10.357.10">
    <property type="entry name" value="Tetracycline Repressor, domain 2"/>
    <property type="match status" value="1"/>
</dbReference>
<sequence>MARPKAFDRETALQGAIPVFSDLGYDGTSTEVLLKAMGISRQSMYDTFGDKRKLYLEALQYYVAGSVAEQIRVLNGASSPLKGIEGMLNAMASKPSTEAEPGCLGIGAICEFGRSDAEVSLLTDTAGRTLLSAIERRITEAKAAGEIGKVVDTRDAAQFVSATLSGLKIAARGGAPAETLRGVVKVAVRSLK</sequence>
<feature type="domain" description="HTH tetR-type" evidence="5">
    <location>
        <begin position="6"/>
        <end position="66"/>
    </location>
</feature>
<gene>
    <name evidence="6" type="ORF">J2W31_000625</name>
</gene>
<dbReference type="RefSeq" id="WP_307683782.1">
    <property type="nucleotide sequence ID" value="NZ_JAUSRD010000001.1"/>
</dbReference>
<keyword evidence="3" id="KW-0804">Transcription</keyword>
<feature type="DNA-binding region" description="H-T-H motif" evidence="4">
    <location>
        <begin position="29"/>
        <end position="48"/>
    </location>
</feature>
<evidence type="ECO:0000256" key="1">
    <source>
        <dbReference type="ARBA" id="ARBA00023015"/>
    </source>
</evidence>
<dbReference type="Pfam" id="PF16925">
    <property type="entry name" value="TetR_C_13"/>
    <property type="match status" value="1"/>
</dbReference>
<keyword evidence="1" id="KW-0805">Transcription regulation</keyword>